<accession>A0A097IHB2</accession>
<keyword evidence="1" id="KW-0808">Transferase</keyword>
<proteinExistence type="predicted"/>
<dbReference type="EMBL" id="CP006764">
    <property type="protein sequence ID" value="AIT61527.1"/>
    <property type="molecule type" value="Genomic_DNA"/>
</dbReference>
<dbReference type="GO" id="GO:0016301">
    <property type="term" value="F:kinase activity"/>
    <property type="evidence" value="ECO:0007669"/>
    <property type="project" value="UniProtKB-KW"/>
</dbReference>
<dbReference type="HOGENOM" id="CLU_692070_0_0_11"/>
<organism evidence="1 2">
    <name type="scientific">Corynebacterium doosanense CAU 212 = DSM 45436</name>
    <dbReference type="NCBI Taxonomy" id="558173"/>
    <lineage>
        <taxon>Bacteria</taxon>
        <taxon>Bacillati</taxon>
        <taxon>Actinomycetota</taxon>
        <taxon>Actinomycetes</taxon>
        <taxon>Mycobacteriales</taxon>
        <taxon>Corynebacteriaceae</taxon>
        <taxon>Corynebacterium</taxon>
    </lineage>
</organism>
<dbReference type="InterPro" id="IPR014721">
    <property type="entry name" value="Ribsml_uS5_D2-typ_fold_subgr"/>
</dbReference>
<keyword evidence="1" id="KW-0418">Kinase</keyword>
<keyword evidence="2" id="KW-1185">Reference proteome</keyword>
<dbReference type="Proteomes" id="UP000029914">
    <property type="component" value="Chromosome"/>
</dbReference>
<dbReference type="RefSeq" id="WP_018020794.1">
    <property type="nucleotide sequence ID" value="NZ_AQUX01000001.1"/>
</dbReference>
<dbReference type="PRINTS" id="PR00959">
    <property type="entry name" value="MEVGALKINASE"/>
</dbReference>
<dbReference type="OrthoDB" id="4427597at2"/>
<dbReference type="AlphaFoldDB" id="A0A097IHB2"/>
<evidence type="ECO:0000313" key="2">
    <source>
        <dbReference type="Proteomes" id="UP000029914"/>
    </source>
</evidence>
<dbReference type="InterPro" id="IPR020568">
    <property type="entry name" value="Ribosomal_Su5_D2-typ_SF"/>
</dbReference>
<dbReference type="eggNOG" id="COG0153">
    <property type="taxonomic scope" value="Bacteria"/>
</dbReference>
<sequence length="413" mass="43392">MPHWPTSDIPAADRAREQFTLDHGAVAEHVAVAPSTYPVIGEHVDHYRGTVIMGVGSAQVAVAVRRTDDDAVTVKIHRADGSQVSDSISSGEITRRAAEQFPGIDEAGRPTNPPVPEGGPAAQLGGIVHAMVGRQLLPRDTAGMDVTVISEVPPGPALGEAEAIDAAFALALQADAEDLSDAPLRARLAELCAQSAEQFSARPLSQARFTTALRSAPDSLSVIDYADGSLTQAPHPAASPVRVFALLAPAGDGDDGERGRREFLDDACRAFGTESLRLLPDARVRVLDWLRAVHKVHPDVAAPETGEADTWLSYFDNETTRAQQVAVALRSRRVGDVWAFLADSQRETARVTGLDGSLAQLALSRGAHSARSAGPGSALCFVPAPTADNFAADLAADGLTVLELPRGEAAQLS</sequence>
<evidence type="ECO:0000313" key="1">
    <source>
        <dbReference type="EMBL" id="AIT61527.1"/>
    </source>
</evidence>
<dbReference type="STRING" id="558173.CDOO_09790"/>
<gene>
    <name evidence="1" type="ORF">CDOO_09790</name>
</gene>
<dbReference type="KEGG" id="cdo:CDOO_09790"/>
<name>A0A097IHB2_9CORY</name>
<dbReference type="Gene3D" id="3.30.230.10">
    <property type="match status" value="1"/>
</dbReference>
<dbReference type="SUPFAM" id="SSF54211">
    <property type="entry name" value="Ribosomal protein S5 domain 2-like"/>
    <property type="match status" value="1"/>
</dbReference>
<reference evidence="1 2" key="1">
    <citation type="submission" date="2013-09" db="EMBL/GenBank/DDBJ databases">
        <title>Complete genome sequence of Corynebacterium doosanense CAU 212(T) (=DSM 45436(T)), isolated from activated sludge.</title>
        <authorList>
            <person name="Schaffert L."/>
            <person name="Albersmeier A."/>
            <person name="Kalinowski J."/>
            <person name="Ruckert C."/>
        </authorList>
    </citation>
    <scope>NUCLEOTIDE SEQUENCE [LARGE SCALE GENOMIC DNA]</scope>
    <source>
        <strain evidence="1 2">CAU 212</strain>
    </source>
</reference>
<protein>
    <submittedName>
        <fullName evidence="1">Galactokinase</fullName>
    </submittedName>
</protein>